<dbReference type="Gene3D" id="2.40.330.10">
    <property type="entry name" value="DNA-binding pseudobarrel domain"/>
    <property type="match status" value="1"/>
</dbReference>
<evidence type="ECO:0000256" key="2">
    <source>
        <dbReference type="ARBA" id="ARBA00023015"/>
    </source>
</evidence>
<gene>
    <name evidence="6" type="ORF">RJ641_013669</name>
</gene>
<proteinExistence type="predicted"/>
<dbReference type="AlphaFoldDB" id="A0AAN8ZUY9"/>
<protein>
    <submittedName>
        <fullName evidence="6">Uncharacterized protein</fullName>
    </submittedName>
</protein>
<evidence type="ECO:0000256" key="4">
    <source>
        <dbReference type="ARBA" id="ARBA00023163"/>
    </source>
</evidence>
<evidence type="ECO:0000313" key="6">
    <source>
        <dbReference type="EMBL" id="KAK6946125.1"/>
    </source>
</evidence>
<dbReference type="SUPFAM" id="SSF101936">
    <property type="entry name" value="DNA-binding pseudobarrel domain"/>
    <property type="match status" value="1"/>
</dbReference>
<keyword evidence="4" id="KW-0804">Transcription</keyword>
<evidence type="ECO:0000256" key="3">
    <source>
        <dbReference type="ARBA" id="ARBA00023125"/>
    </source>
</evidence>
<dbReference type="GO" id="GO:0005634">
    <property type="term" value="C:nucleus"/>
    <property type="evidence" value="ECO:0007669"/>
    <property type="project" value="UniProtKB-SubCell"/>
</dbReference>
<evidence type="ECO:0000256" key="5">
    <source>
        <dbReference type="ARBA" id="ARBA00023242"/>
    </source>
</evidence>
<keyword evidence="2" id="KW-0805">Transcription regulation</keyword>
<organism evidence="6 7">
    <name type="scientific">Dillenia turbinata</name>
    <dbReference type="NCBI Taxonomy" id="194707"/>
    <lineage>
        <taxon>Eukaryota</taxon>
        <taxon>Viridiplantae</taxon>
        <taxon>Streptophyta</taxon>
        <taxon>Embryophyta</taxon>
        <taxon>Tracheophyta</taxon>
        <taxon>Spermatophyta</taxon>
        <taxon>Magnoliopsida</taxon>
        <taxon>eudicotyledons</taxon>
        <taxon>Gunneridae</taxon>
        <taxon>Pentapetalae</taxon>
        <taxon>Dilleniales</taxon>
        <taxon>Dilleniaceae</taxon>
        <taxon>Dillenia</taxon>
    </lineage>
</organism>
<evidence type="ECO:0000313" key="7">
    <source>
        <dbReference type="Proteomes" id="UP001370490"/>
    </source>
</evidence>
<accession>A0AAN8ZUY9</accession>
<dbReference type="Proteomes" id="UP001370490">
    <property type="component" value="Unassembled WGS sequence"/>
</dbReference>
<sequence>MKPRAVRSPLDLSVVRRSSRLIDNPLPSYIVYASDEEREYAFSKAVEIERGLKPWFPEFCEVHDSNLMRLVGFGYQIWVFLLIFAEKNLPKTDETILPVDEDGYETSTKHLAEKTGLSAGWRGFSIDHKFVDEDALVSQLTDSTTFKVILLFRNEV</sequence>
<dbReference type="EMBL" id="JBAMMX010000002">
    <property type="protein sequence ID" value="KAK6946125.1"/>
    <property type="molecule type" value="Genomic_DNA"/>
</dbReference>
<reference evidence="6 7" key="1">
    <citation type="submission" date="2023-12" db="EMBL/GenBank/DDBJ databases">
        <title>A high-quality genome assembly for Dillenia turbinata (Dilleniales).</title>
        <authorList>
            <person name="Chanderbali A."/>
        </authorList>
    </citation>
    <scope>NUCLEOTIDE SEQUENCE [LARGE SCALE GENOMIC DNA]</scope>
    <source>
        <strain evidence="6">LSX21</strain>
        <tissue evidence="6">Leaf</tissue>
    </source>
</reference>
<comment type="subcellular location">
    <subcellularLocation>
        <location evidence="1">Nucleus</location>
    </subcellularLocation>
</comment>
<keyword evidence="5" id="KW-0539">Nucleus</keyword>
<dbReference type="InterPro" id="IPR015300">
    <property type="entry name" value="DNA-bd_pseudobarrel_sf"/>
</dbReference>
<keyword evidence="3" id="KW-0238">DNA-binding</keyword>
<evidence type="ECO:0000256" key="1">
    <source>
        <dbReference type="ARBA" id="ARBA00004123"/>
    </source>
</evidence>
<name>A0AAN8ZUY9_9MAGN</name>
<keyword evidence="7" id="KW-1185">Reference proteome</keyword>
<dbReference type="GO" id="GO:0003677">
    <property type="term" value="F:DNA binding"/>
    <property type="evidence" value="ECO:0007669"/>
    <property type="project" value="UniProtKB-KW"/>
</dbReference>
<comment type="caution">
    <text evidence="6">The sequence shown here is derived from an EMBL/GenBank/DDBJ whole genome shotgun (WGS) entry which is preliminary data.</text>
</comment>